<dbReference type="Proteomes" id="UP000652761">
    <property type="component" value="Unassembled WGS sequence"/>
</dbReference>
<name>A0A843U8H5_COLES</name>
<reference evidence="1" key="1">
    <citation type="submission" date="2017-07" db="EMBL/GenBank/DDBJ databases">
        <title>Taro Niue Genome Assembly and Annotation.</title>
        <authorList>
            <person name="Atibalentja N."/>
            <person name="Keating K."/>
            <person name="Fields C.J."/>
        </authorList>
    </citation>
    <scope>NUCLEOTIDE SEQUENCE</scope>
    <source>
        <strain evidence="1">Niue_2</strain>
        <tissue evidence="1">Leaf</tissue>
    </source>
</reference>
<dbReference type="EMBL" id="NMUH01000391">
    <property type="protein sequence ID" value="MQL78290.1"/>
    <property type="molecule type" value="Genomic_DNA"/>
</dbReference>
<protein>
    <submittedName>
        <fullName evidence="1">Uncharacterized protein</fullName>
    </submittedName>
</protein>
<keyword evidence="2" id="KW-1185">Reference proteome</keyword>
<comment type="caution">
    <text evidence="1">The sequence shown here is derived from an EMBL/GenBank/DDBJ whole genome shotgun (WGS) entry which is preliminary data.</text>
</comment>
<accession>A0A843U8H5</accession>
<organism evidence="1 2">
    <name type="scientific">Colocasia esculenta</name>
    <name type="common">Wild taro</name>
    <name type="synonym">Arum esculentum</name>
    <dbReference type="NCBI Taxonomy" id="4460"/>
    <lineage>
        <taxon>Eukaryota</taxon>
        <taxon>Viridiplantae</taxon>
        <taxon>Streptophyta</taxon>
        <taxon>Embryophyta</taxon>
        <taxon>Tracheophyta</taxon>
        <taxon>Spermatophyta</taxon>
        <taxon>Magnoliopsida</taxon>
        <taxon>Liliopsida</taxon>
        <taxon>Araceae</taxon>
        <taxon>Aroideae</taxon>
        <taxon>Colocasieae</taxon>
        <taxon>Colocasia</taxon>
    </lineage>
</organism>
<evidence type="ECO:0000313" key="2">
    <source>
        <dbReference type="Proteomes" id="UP000652761"/>
    </source>
</evidence>
<evidence type="ECO:0000313" key="1">
    <source>
        <dbReference type="EMBL" id="MQL78290.1"/>
    </source>
</evidence>
<dbReference type="AlphaFoldDB" id="A0A843U8H5"/>
<gene>
    <name evidence="1" type="ORF">Taro_010709</name>
</gene>
<sequence length="100" mass="11210">MFSLHRLVKDVLGSWTACSRASELRGGGVQAHEKALIGWIFVLSKHNWYVGGVQEFGVLSECDDRLHRDGIVTGYVSRSDDPVCETSQQFPLWQTEEMGP</sequence>
<proteinExistence type="predicted"/>